<dbReference type="Gene3D" id="3.10.450.50">
    <property type="match status" value="2"/>
</dbReference>
<reference evidence="3" key="2">
    <citation type="submission" date="2021-04" db="EMBL/GenBank/DDBJ databases">
        <authorList>
            <person name="Gilroy R."/>
        </authorList>
    </citation>
    <scope>NUCLEOTIDE SEQUENCE</scope>
    <source>
        <strain evidence="3">ChiBcec18-1249</strain>
    </source>
</reference>
<dbReference type="SUPFAM" id="SSF54427">
    <property type="entry name" value="NTF2-like"/>
    <property type="match status" value="2"/>
</dbReference>
<dbReference type="Pfam" id="PF01476">
    <property type="entry name" value="LysM"/>
    <property type="match status" value="1"/>
</dbReference>
<dbReference type="InterPro" id="IPR032710">
    <property type="entry name" value="NTF2-like_dom_sf"/>
</dbReference>
<dbReference type="AlphaFoldDB" id="A0A9D2LKL8"/>
<dbReference type="InterPro" id="IPR037401">
    <property type="entry name" value="SnoaL-like"/>
</dbReference>
<accession>A0A9D2LKL8</accession>
<feature type="domain" description="LysM" evidence="2">
    <location>
        <begin position="27"/>
        <end position="76"/>
    </location>
</feature>
<comment type="caution">
    <text evidence="3">The sequence shown here is derived from an EMBL/GenBank/DDBJ whole genome shotgun (WGS) entry which is preliminary data.</text>
</comment>
<dbReference type="SUPFAM" id="SSF54106">
    <property type="entry name" value="LysM domain"/>
    <property type="match status" value="1"/>
</dbReference>
<reference evidence="3" key="1">
    <citation type="journal article" date="2021" name="PeerJ">
        <title>Extensive microbial diversity within the chicken gut microbiome revealed by metagenomics and culture.</title>
        <authorList>
            <person name="Gilroy R."/>
            <person name="Ravi A."/>
            <person name="Getino M."/>
            <person name="Pursley I."/>
            <person name="Horton D.L."/>
            <person name="Alikhan N.F."/>
            <person name="Baker D."/>
            <person name="Gharbi K."/>
            <person name="Hall N."/>
            <person name="Watson M."/>
            <person name="Adriaenssens E.M."/>
            <person name="Foster-Nyarko E."/>
            <person name="Jarju S."/>
            <person name="Secka A."/>
            <person name="Antonio M."/>
            <person name="Oren A."/>
            <person name="Chaudhuri R.R."/>
            <person name="La Ragione R."/>
            <person name="Hildebrand F."/>
            <person name="Pallen M.J."/>
        </authorList>
    </citation>
    <scope>NUCLEOTIDE SEQUENCE</scope>
    <source>
        <strain evidence="3">ChiBcec18-1249</strain>
    </source>
</reference>
<dbReference type="InterPro" id="IPR018392">
    <property type="entry name" value="LysM"/>
</dbReference>
<evidence type="ECO:0000259" key="2">
    <source>
        <dbReference type="PROSITE" id="PS51782"/>
    </source>
</evidence>
<protein>
    <submittedName>
        <fullName evidence="3">Nuclear transport factor 2 family protein</fullName>
    </submittedName>
</protein>
<proteinExistence type="predicted"/>
<dbReference type="Pfam" id="PF12680">
    <property type="entry name" value="SnoaL_2"/>
    <property type="match status" value="2"/>
</dbReference>
<feature type="signal peptide" evidence="1">
    <location>
        <begin position="1"/>
        <end position="26"/>
    </location>
</feature>
<dbReference type="InterPro" id="IPR052196">
    <property type="entry name" value="Bact_Kbp"/>
</dbReference>
<organism evidence="3 4">
    <name type="scientific">Candidatus Oscillibacter excrementigallinarum</name>
    <dbReference type="NCBI Taxonomy" id="2838716"/>
    <lineage>
        <taxon>Bacteria</taxon>
        <taxon>Bacillati</taxon>
        <taxon>Bacillota</taxon>
        <taxon>Clostridia</taxon>
        <taxon>Eubacteriales</taxon>
        <taxon>Oscillospiraceae</taxon>
        <taxon>Oscillibacter</taxon>
    </lineage>
</organism>
<feature type="chain" id="PRO_5038450793" evidence="1">
    <location>
        <begin position="27"/>
        <end position="353"/>
    </location>
</feature>
<dbReference type="PROSITE" id="PS51782">
    <property type="entry name" value="LYSM"/>
    <property type="match status" value="1"/>
</dbReference>
<dbReference type="EMBL" id="DWZJ01000108">
    <property type="protein sequence ID" value="HJB14399.1"/>
    <property type="molecule type" value="Genomic_DNA"/>
</dbReference>
<name>A0A9D2LKL8_9FIRM</name>
<evidence type="ECO:0000313" key="3">
    <source>
        <dbReference type="EMBL" id="HJB14399.1"/>
    </source>
</evidence>
<evidence type="ECO:0000256" key="1">
    <source>
        <dbReference type="SAM" id="SignalP"/>
    </source>
</evidence>
<evidence type="ECO:0000313" key="4">
    <source>
        <dbReference type="Proteomes" id="UP000823824"/>
    </source>
</evidence>
<sequence>MKHTKKIGALSVAAALALSLAAPAAAAEYTVQSGDSLRKIAREQLGDGTRWGELYEANRDTIRDPRLIYAGQVLQVPDRPEADVPAAPQEVPAAEAQTQTEKALALINTFATGDTETAAALLDEHYIQHNLAYGTGEAAFLSSVEALAAAPVRTTVHNIRAFEDGDYVFLQTVYNFAGAGEQVAFDIFRFDADGEIAEHWDNLTALAGENPSGHTQIDGTMEITDLDKTEENRELVENFLYDVMQGNNPEKTADYFDGDTYIQHNTAIADGVSGLNAALAALAEQGIQMIYDETHMVLAQGNFVLAVSEGTYGGAPTSYYDLWRVENGKIAEHWDVMETIADASTWQNENGKF</sequence>
<keyword evidence="1" id="KW-0732">Signal</keyword>
<dbReference type="PANTHER" id="PTHR34700">
    <property type="entry name" value="POTASSIUM BINDING PROTEIN KBP"/>
    <property type="match status" value="1"/>
</dbReference>
<dbReference type="SMART" id="SM00257">
    <property type="entry name" value="LysM"/>
    <property type="match status" value="1"/>
</dbReference>
<dbReference type="Proteomes" id="UP000823824">
    <property type="component" value="Unassembled WGS sequence"/>
</dbReference>
<dbReference type="PANTHER" id="PTHR34700:SF4">
    <property type="entry name" value="PHAGE-LIKE ELEMENT PBSX PROTEIN XKDP"/>
    <property type="match status" value="1"/>
</dbReference>
<dbReference type="Gene3D" id="3.10.350.10">
    <property type="entry name" value="LysM domain"/>
    <property type="match status" value="1"/>
</dbReference>
<dbReference type="InterPro" id="IPR036779">
    <property type="entry name" value="LysM_dom_sf"/>
</dbReference>
<dbReference type="CDD" id="cd00118">
    <property type="entry name" value="LysM"/>
    <property type="match status" value="1"/>
</dbReference>
<gene>
    <name evidence="3" type="ORF">H9787_11915</name>
</gene>